<dbReference type="PANTHER" id="PTHR44329">
    <property type="entry name" value="SERINE/THREONINE-PROTEIN KINASE TNNI3K-RELATED"/>
    <property type="match status" value="1"/>
</dbReference>
<dbReference type="Gene3D" id="1.10.510.10">
    <property type="entry name" value="Transferase(Phosphotransferase) domain 1"/>
    <property type="match status" value="1"/>
</dbReference>
<dbReference type="OrthoDB" id="4062651at2759"/>
<dbReference type="InParanoid" id="A0A3B3HEY5"/>
<dbReference type="InterPro" id="IPR017441">
    <property type="entry name" value="Protein_kinase_ATP_BS"/>
</dbReference>
<dbReference type="Ensembl" id="ENSORLT00000041511.1">
    <property type="protein sequence ID" value="ENSORLP00000029843.1"/>
    <property type="gene ID" value="ENSORLG00000028950.1"/>
</dbReference>
<evidence type="ECO:0000259" key="7">
    <source>
        <dbReference type="PROSITE" id="PS50011"/>
    </source>
</evidence>
<evidence type="ECO:0000256" key="1">
    <source>
        <dbReference type="ARBA" id="ARBA00022527"/>
    </source>
</evidence>
<evidence type="ECO:0000256" key="2">
    <source>
        <dbReference type="ARBA" id="ARBA00022741"/>
    </source>
</evidence>
<gene>
    <name evidence="8" type="primary">LOC101168285</name>
</gene>
<reference evidence="8 9" key="1">
    <citation type="journal article" date="2007" name="Nature">
        <title>The medaka draft genome and insights into vertebrate genome evolution.</title>
        <authorList>
            <person name="Kasahara M."/>
            <person name="Naruse K."/>
            <person name="Sasaki S."/>
            <person name="Nakatani Y."/>
            <person name="Qu W."/>
            <person name="Ahsan B."/>
            <person name="Yamada T."/>
            <person name="Nagayasu Y."/>
            <person name="Doi K."/>
            <person name="Kasai Y."/>
            <person name="Jindo T."/>
            <person name="Kobayashi D."/>
            <person name="Shimada A."/>
            <person name="Toyoda A."/>
            <person name="Kuroki Y."/>
            <person name="Fujiyama A."/>
            <person name="Sasaki T."/>
            <person name="Shimizu A."/>
            <person name="Asakawa S."/>
            <person name="Shimizu N."/>
            <person name="Hashimoto S."/>
            <person name="Yang J."/>
            <person name="Lee Y."/>
            <person name="Matsushima K."/>
            <person name="Sugano S."/>
            <person name="Sakaizumi M."/>
            <person name="Narita T."/>
            <person name="Ohishi K."/>
            <person name="Haga S."/>
            <person name="Ohta F."/>
            <person name="Nomoto H."/>
            <person name="Nogata K."/>
            <person name="Morishita T."/>
            <person name="Endo T."/>
            <person name="Shin-I T."/>
            <person name="Takeda H."/>
            <person name="Morishita S."/>
            <person name="Kohara Y."/>
        </authorList>
    </citation>
    <scope>NUCLEOTIDE SEQUENCE [LARGE SCALE GENOMIC DNA]</scope>
    <source>
        <strain evidence="8 9">Hd-rR</strain>
    </source>
</reference>
<dbReference type="Proteomes" id="UP000001038">
    <property type="component" value="Chromosome 6"/>
</dbReference>
<reference evidence="8" key="2">
    <citation type="submission" date="2025-08" db="UniProtKB">
        <authorList>
            <consortium name="Ensembl"/>
        </authorList>
    </citation>
    <scope>IDENTIFICATION</scope>
    <source>
        <strain evidence="8">Hd-rR</strain>
    </source>
</reference>
<dbReference type="STRING" id="8090.ENSORLP00000029843"/>
<dbReference type="InterPro" id="IPR008271">
    <property type="entry name" value="Ser/Thr_kinase_AS"/>
</dbReference>
<dbReference type="SMART" id="SM00220">
    <property type="entry name" value="S_TKc"/>
    <property type="match status" value="1"/>
</dbReference>
<dbReference type="InterPro" id="IPR011029">
    <property type="entry name" value="DEATH-like_dom_sf"/>
</dbReference>
<sequence length="415" mass="46994">MADKLEPKRFEDDSLSEWTSIGQGGFGNVYKARHQKMGHYVAIKLLNDVSVEKSLLQEAKFQKVFSCQNVLRIYGMYEGTPPTEQIRQKGMVMEFMKRGSIKTLCGKLSGPPPFALTCRLIQEVALGMNFLHSEGFLHRDLKPENVMLSDELHAKLADFGLCAVSITYSPNNQEETENAGTLKYMPPEAFDNLNYKPARSFDVYSFGIFLWAILSGEEPYPGAGSVQVRKCVKKGQRPTLEDLKKDTAGMKDLLDLMQKCWEGDPSKRPTFKDIISPTENVYLKHEHKIHDEVYMVLKKLDGITCEPPKHSNDTVDHPAPPSQRDLTDDAKANFVDSKMTDLLQKTTKIMLIVKELGDMVHREAYAEIEEQNTSYKKMIEFWDGPLHSGGTPVKAAFYDTLKKHEPELLMNLCSS</sequence>
<dbReference type="InterPro" id="IPR000719">
    <property type="entry name" value="Prot_kinase_dom"/>
</dbReference>
<dbReference type="GO" id="GO:0009893">
    <property type="term" value="P:positive regulation of metabolic process"/>
    <property type="evidence" value="ECO:0007669"/>
    <property type="project" value="UniProtKB-ARBA"/>
</dbReference>
<dbReference type="GO" id="GO:0043123">
    <property type="term" value="P:positive regulation of canonical NF-kappaB signal transduction"/>
    <property type="evidence" value="ECO:0007669"/>
    <property type="project" value="UniProtKB-ARBA"/>
</dbReference>
<evidence type="ECO:0000313" key="8">
    <source>
        <dbReference type="Ensembl" id="ENSORLP00000029843.1"/>
    </source>
</evidence>
<dbReference type="GO" id="GO:0005524">
    <property type="term" value="F:ATP binding"/>
    <property type="evidence" value="ECO:0007669"/>
    <property type="project" value="UniProtKB-UniRule"/>
</dbReference>
<keyword evidence="1 5" id="KW-0418">Kinase</keyword>
<dbReference type="GO" id="GO:0007165">
    <property type="term" value="P:signal transduction"/>
    <property type="evidence" value="ECO:0000318"/>
    <property type="project" value="GO_Central"/>
</dbReference>
<dbReference type="SUPFAM" id="SSF56112">
    <property type="entry name" value="Protein kinase-like (PK-like)"/>
    <property type="match status" value="1"/>
</dbReference>
<feature type="domain" description="Protein kinase" evidence="7">
    <location>
        <begin position="15"/>
        <end position="283"/>
    </location>
</feature>
<name>A0A3B3HEY5_ORYLA</name>
<dbReference type="GO" id="GO:0005737">
    <property type="term" value="C:cytoplasm"/>
    <property type="evidence" value="ECO:0000318"/>
    <property type="project" value="GO_Central"/>
</dbReference>
<accession>A0A3B3HEY5</accession>
<feature type="compositionally biased region" description="Basic and acidic residues" evidence="6">
    <location>
        <begin position="307"/>
        <end position="316"/>
    </location>
</feature>
<comment type="similarity">
    <text evidence="5">Belongs to the protein kinase superfamily.</text>
</comment>
<reference evidence="8" key="3">
    <citation type="submission" date="2025-09" db="UniProtKB">
        <authorList>
            <consortium name="Ensembl"/>
        </authorList>
    </citation>
    <scope>IDENTIFICATION</scope>
    <source>
        <strain evidence="8">Hd-rR</strain>
    </source>
</reference>
<feature type="binding site" evidence="4">
    <location>
        <position position="44"/>
    </location>
    <ligand>
        <name>ATP</name>
        <dbReference type="ChEBI" id="CHEBI:30616"/>
    </ligand>
</feature>
<dbReference type="PROSITE" id="PS00108">
    <property type="entry name" value="PROTEIN_KINASE_ST"/>
    <property type="match status" value="1"/>
</dbReference>
<evidence type="ECO:0000256" key="6">
    <source>
        <dbReference type="SAM" id="MobiDB-lite"/>
    </source>
</evidence>
<dbReference type="GO" id="GO:0004672">
    <property type="term" value="F:protein kinase activity"/>
    <property type="evidence" value="ECO:0000318"/>
    <property type="project" value="GO_Central"/>
</dbReference>
<dbReference type="PROSITE" id="PS00107">
    <property type="entry name" value="PROTEIN_KINASE_ATP"/>
    <property type="match status" value="1"/>
</dbReference>
<dbReference type="InterPro" id="IPR051681">
    <property type="entry name" value="Ser/Thr_Kinases-Pseudokinases"/>
</dbReference>
<proteinExistence type="inferred from homology"/>
<dbReference type="GO" id="GO:0004674">
    <property type="term" value="F:protein serine/threonine kinase activity"/>
    <property type="evidence" value="ECO:0007669"/>
    <property type="project" value="UniProtKB-KW"/>
</dbReference>
<dbReference type="GeneTree" id="ENSGT00940000160206"/>
<dbReference type="PROSITE" id="PS50011">
    <property type="entry name" value="PROTEIN_KINASE_DOM"/>
    <property type="match status" value="1"/>
</dbReference>
<evidence type="ECO:0000256" key="5">
    <source>
        <dbReference type="RuleBase" id="RU000304"/>
    </source>
</evidence>
<keyword evidence="1 5" id="KW-0808">Transferase</keyword>
<feature type="region of interest" description="Disordered" evidence="6">
    <location>
        <begin position="307"/>
        <end position="327"/>
    </location>
</feature>
<dbReference type="InterPro" id="IPR001245">
    <property type="entry name" value="Ser-Thr/Tyr_kinase_cat_dom"/>
</dbReference>
<dbReference type="PRINTS" id="PR00109">
    <property type="entry name" value="TYRKINASE"/>
</dbReference>
<dbReference type="RefSeq" id="XP_011474516.1">
    <property type="nucleotide sequence ID" value="XM_011476214.3"/>
</dbReference>
<dbReference type="Bgee" id="ENSORLG00000028950">
    <property type="expression patterns" value="Expressed in pharyngeal gill and 7 other cell types or tissues"/>
</dbReference>
<dbReference type="Pfam" id="PF07714">
    <property type="entry name" value="PK_Tyr_Ser-Thr"/>
    <property type="match status" value="1"/>
</dbReference>
<protein>
    <recommendedName>
        <fullName evidence="7">Protein kinase domain-containing protein</fullName>
    </recommendedName>
</protein>
<dbReference type="AlphaFoldDB" id="A0A3B3HEY5"/>
<evidence type="ECO:0000313" key="9">
    <source>
        <dbReference type="Proteomes" id="UP000001038"/>
    </source>
</evidence>
<keyword evidence="1 5" id="KW-0723">Serine/threonine-protein kinase</keyword>
<dbReference type="GeneID" id="101168285"/>
<evidence type="ECO:0000256" key="3">
    <source>
        <dbReference type="ARBA" id="ARBA00022840"/>
    </source>
</evidence>
<keyword evidence="2 4" id="KW-0547">Nucleotide-binding</keyword>
<organism evidence="8 9">
    <name type="scientific">Oryzias latipes</name>
    <name type="common">Japanese rice fish</name>
    <name type="synonym">Japanese killifish</name>
    <dbReference type="NCBI Taxonomy" id="8090"/>
    <lineage>
        <taxon>Eukaryota</taxon>
        <taxon>Metazoa</taxon>
        <taxon>Chordata</taxon>
        <taxon>Craniata</taxon>
        <taxon>Vertebrata</taxon>
        <taxon>Euteleostomi</taxon>
        <taxon>Actinopterygii</taxon>
        <taxon>Neopterygii</taxon>
        <taxon>Teleostei</taxon>
        <taxon>Neoteleostei</taxon>
        <taxon>Acanthomorphata</taxon>
        <taxon>Ovalentaria</taxon>
        <taxon>Atherinomorphae</taxon>
        <taxon>Beloniformes</taxon>
        <taxon>Adrianichthyidae</taxon>
        <taxon>Oryziinae</taxon>
        <taxon>Oryzias</taxon>
    </lineage>
</organism>
<keyword evidence="3 4" id="KW-0067">ATP-binding</keyword>
<dbReference type="PANTHER" id="PTHR44329:SF297">
    <property type="entry name" value="RECEPTOR-INTERACTING SERINE_THREONINE-PROTEIN KINASE 3"/>
    <property type="match status" value="1"/>
</dbReference>
<dbReference type="GO" id="GO:0031349">
    <property type="term" value="P:positive regulation of defense response"/>
    <property type="evidence" value="ECO:0007669"/>
    <property type="project" value="UniProtKB-ARBA"/>
</dbReference>
<dbReference type="Gene3D" id="1.10.533.10">
    <property type="entry name" value="Death Domain, Fas"/>
    <property type="match status" value="1"/>
</dbReference>
<dbReference type="InterPro" id="IPR011009">
    <property type="entry name" value="Kinase-like_dom_sf"/>
</dbReference>
<keyword evidence="9" id="KW-1185">Reference proteome</keyword>
<dbReference type="KEGG" id="ola:101168285"/>
<evidence type="ECO:0000256" key="4">
    <source>
        <dbReference type="PROSITE-ProRule" id="PRU10141"/>
    </source>
</evidence>